<keyword evidence="1" id="KW-0175">Coiled coil</keyword>
<protein>
    <recommendedName>
        <fullName evidence="4">F-box domain-containing protein</fullName>
    </recommendedName>
</protein>
<accession>A0AAD6YA23</accession>
<name>A0AAD6YA23_9AGAR</name>
<evidence type="ECO:0008006" key="4">
    <source>
        <dbReference type="Google" id="ProtNLM"/>
    </source>
</evidence>
<evidence type="ECO:0000256" key="1">
    <source>
        <dbReference type="SAM" id="Coils"/>
    </source>
</evidence>
<sequence length="428" mass="48292">MLIEENTRPTEAQERRIRDAIPHLQKDVREIEAEFNEVDISLAIIPPNVKPDARLTRQLAALKLRLDSAQDKLAAHQRSITFARQVPVEVLEVIFFFCMPPDFVRPDARQAPLLLCQICSAWRRVAIATPRLWTSLALNLGRRRGAWRDFLAAWLGRSANCPIVISFTGDHHGGVYQYFNEHVVQILRPYARRWRRLRVDVPQTSLTKLLNAPLPLLETLEIRTRTGTAGSVFVSAADAPRLRRLVLIETETRPTTMCLPWDRLTEFHAPKYALDPDKCFPLLAKCTSLTRCTILLSLASATATSLPYRPLKMARLRTLIVLGAISRDTVQSFFTQIVLPKLNRLELVNLREGESFALGEESSLAVLARESNLRSLFLLGGNPEIGLFQTVAAIPSLRQVVVGNMKGDLKWVPQDIRNALEMRDSNTG</sequence>
<comment type="caution">
    <text evidence="2">The sequence shown here is derived from an EMBL/GenBank/DDBJ whole genome shotgun (WGS) entry which is preliminary data.</text>
</comment>
<gene>
    <name evidence="2" type="ORF">GGX14DRAFT_573465</name>
</gene>
<feature type="coiled-coil region" evidence="1">
    <location>
        <begin position="52"/>
        <end position="79"/>
    </location>
</feature>
<dbReference type="Proteomes" id="UP001219525">
    <property type="component" value="Unassembled WGS sequence"/>
</dbReference>
<keyword evidence="3" id="KW-1185">Reference proteome</keyword>
<dbReference type="Gene3D" id="3.80.10.10">
    <property type="entry name" value="Ribonuclease Inhibitor"/>
    <property type="match status" value="1"/>
</dbReference>
<evidence type="ECO:0000313" key="3">
    <source>
        <dbReference type="Proteomes" id="UP001219525"/>
    </source>
</evidence>
<evidence type="ECO:0000313" key="2">
    <source>
        <dbReference type="EMBL" id="KAJ7198590.1"/>
    </source>
</evidence>
<dbReference type="AlphaFoldDB" id="A0AAD6YA23"/>
<reference evidence="2" key="1">
    <citation type="submission" date="2023-03" db="EMBL/GenBank/DDBJ databases">
        <title>Massive genome expansion in bonnet fungi (Mycena s.s.) driven by repeated elements and novel gene families across ecological guilds.</title>
        <authorList>
            <consortium name="Lawrence Berkeley National Laboratory"/>
            <person name="Harder C.B."/>
            <person name="Miyauchi S."/>
            <person name="Viragh M."/>
            <person name="Kuo A."/>
            <person name="Thoen E."/>
            <person name="Andreopoulos B."/>
            <person name="Lu D."/>
            <person name="Skrede I."/>
            <person name="Drula E."/>
            <person name="Henrissat B."/>
            <person name="Morin E."/>
            <person name="Kohler A."/>
            <person name="Barry K."/>
            <person name="LaButti K."/>
            <person name="Morin E."/>
            <person name="Salamov A."/>
            <person name="Lipzen A."/>
            <person name="Mereny Z."/>
            <person name="Hegedus B."/>
            <person name="Baldrian P."/>
            <person name="Stursova M."/>
            <person name="Weitz H."/>
            <person name="Taylor A."/>
            <person name="Grigoriev I.V."/>
            <person name="Nagy L.G."/>
            <person name="Martin F."/>
            <person name="Kauserud H."/>
        </authorList>
    </citation>
    <scope>NUCLEOTIDE SEQUENCE</scope>
    <source>
        <strain evidence="2">9144</strain>
    </source>
</reference>
<dbReference type="InterPro" id="IPR032675">
    <property type="entry name" value="LRR_dom_sf"/>
</dbReference>
<organism evidence="2 3">
    <name type="scientific">Mycena pura</name>
    <dbReference type="NCBI Taxonomy" id="153505"/>
    <lineage>
        <taxon>Eukaryota</taxon>
        <taxon>Fungi</taxon>
        <taxon>Dikarya</taxon>
        <taxon>Basidiomycota</taxon>
        <taxon>Agaricomycotina</taxon>
        <taxon>Agaricomycetes</taxon>
        <taxon>Agaricomycetidae</taxon>
        <taxon>Agaricales</taxon>
        <taxon>Marasmiineae</taxon>
        <taxon>Mycenaceae</taxon>
        <taxon>Mycena</taxon>
    </lineage>
</organism>
<proteinExistence type="predicted"/>
<dbReference type="EMBL" id="JARJCW010000072">
    <property type="protein sequence ID" value="KAJ7198590.1"/>
    <property type="molecule type" value="Genomic_DNA"/>
</dbReference>